<keyword evidence="1" id="KW-1133">Transmembrane helix</keyword>
<evidence type="ECO:0000313" key="4">
    <source>
        <dbReference type="Proteomes" id="UP001226762"/>
    </source>
</evidence>
<sequence>MKGKMTMKSEIKIVAVALTLFALAACGQNMPEQTVLGAGAGVGAAVVLSGGVAAGAIVGAAGNVAYCKTYPDRCR</sequence>
<evidence type="ECO:0008006" key="5">
    <source>
        <dbReference type="Google" id="ProtNLM"/>
    </source>
</evidence>
<evidence type="ECO:0000313" key="3">
    <source>
        <dbReference type="EMBL" id="MDQ2090080.1"/>
    </source>
</evidence>
<name>A0AAE4B4C1_9RHOB</name>
<feature type="chain" id="PRO_5041905313" description="Lipoprotein" evidence="2">
    <location>
        <begin position="25"/>
        <end position="75"/>
    </location>
</feature>
<dbReference type="Proteomes" id="UP001226762">
    <property type="component" value="Unassembled WGS sequence"/>
</dbReference>
<feature type="transmembrane region" description="Helical" evidence="1">
    <location>
        <begin position="43"/>
        <end position="66"/>
    </location>
</feature>
<comment type="caution">
    <text evidence="3">The sequence shown here is derived from an EMBL/GenBank/DDBJ whole genome shotgun (WGS) entry which is preliminary data.</text>
</comment>
<protein>
    <recommendedName>
        <fullName evidence="5">Lipoprotein</fullName>
    </recommendedName>
</protein>
<feature type="signal peptide" evidence="2">
    <location>
        <begin position="1"/>
        <end position="24"/>
    </location>
</feature>
<organism evidence="3 4">
    <name type="scientific">Marimonas arenosa</name>
    <dbReference type="NCBI Taxonomy" id="1795305"/>
    <lineage>
        <taxon>Bacteria</taxon>
        <taxon>Pseudomonadati</taxon>
        <taxon>Pseudomonadota</taxon>
        <taxon>Alphaproteobacteria</taxon>
        <taxon>Rhodobacterales</taxon>
        <taxon>Paracoccaceae</taxon>
        <taxon>Marimonas</taxon>
    </lineage>
</organism>
<keyword evidence="2" id="KW-0732">Signal</keyword>
<evidence type="ECO:0000256" key="1">
    <source>
        <dbReference type="SAM" id="Phobius"/>
    </source>
</evidence>
<keyword evidence="1" id="KW-0472">Membrane</keyword>
<accession>A0AAE4B4C1</accession>
<reference evidence="3" key="1">
    <citation type="submission" date="2022-07" db="EMBL/GenBank/DDBJ databases">
        <authorList>
            <person name="Otstavnykh N."/>
            <person name="Isaeva M."/>
            <person name="Bystritskaya E."/>
        </authorList>
    </citation>
    <scope>NUCLEOTIDE SEQUENCE</scope>
    <source>
        <strain evidence="3">KCTC 52189</strain>
    </source>
</reference>
<dbReference type="EMBL" id="JANHAX010000002">
    <property type="protein sequence ID" value="MDQ2090080.1"/>
    <property type="molecule type" value="Genomic_DNA"/>
</dbReference>
<evidence type="ECO:0000256" key="2">
    <source>
        <dbReference type="SAM" id="SignalP"/>
    </source>
</evidence>
<gene>
    <name evidence="3" type="ORF">NO357_09240</name>
</gene>
<dbReference type="AlphaFoldDB" id="A0AAE4B4C1"/>
<keyword evidence="1" id="KW-0812">Transmembrane</keyword>
<keyword evidence="4" id="KW-1185">Reference proteome</keyword>
<reference evidence="3" key="2">
    <citation type="submission" date="2023-02" db="EMBL/GenBank/DDBJ databases">
        <title>'Rhodoalgimonas zhirmunskyi' gen. nov., isolated from a red alga.</title>
        <authorList>
            <person name="Nedashkovskaya O.I."/>
            <person name="Otstavnykh N.Y."/>
            <person name="Bystritskaya E.P."/>
            <person name="Balabanova L.A."/>
            <person name="Isaeva M.P."/>
        </authorList>
    </citation>
    <scope>NUCLEOTIDE SEQUENCE</scope>
    <source>
        <strain evidence="3">KCTC 52189</strain>
    </source>
</reference>
<dbReference type="PROSITE" id="PS51257">
    <property type="entry name" value="PROKAR_LIPOPROTEIN"/>
    <property type="match status" value="1"/>
</dbReference>
<proteinExistence type="predicted"/>